<gene>
    <name evidence="3" type="ORF">DWV29_03630</name>
</gene>
<feature type="signal peptide" evidence="2">
    <location>
        <begin position="1"/>
        <end position="30"/>
    </location>
</feature>
<reference evidence="3 4" key="1">
    <citation type="submission" date="2018-08" db="EMBL/GenBank/DDBJ databases">
        <title>A genome reference for cultivated species of the human gut microbiota.</title>
        <authorList>
            <person name="Zou Y."/>
            <person name="Xue W."/>
            <person name="Luo G."/>
        </authorList>
    </citation>
    <scope>NUCLEOTIDE SEQUENCE [LARGE SCALE GENOMIC DNA]</scope>
    <source>
        <strain evidence="3 4">AF04-15</strain>
    </source>
</reference>
<keyword evidence="2" id="KW-0732">Signal</keyword>
<feature type="chain" id="PRO_5019118782" description="DUF4362 domain-containing protein" evidence="2">
    <location>
        <begin position="31"/>
        <end position="282"/>
    </location>
</feature>
<dbReference type="OrthoDB" id="1938567at2"/>
<dbReference type="EMBL" id="QSBM01000002">
    <property type="protein sequence ID" value="RGX31901.1"/>
    <property type="molecule type" value="Genomic_DNA"/>
</dbReference>
<feature type="compositionally biased region" description="Polar residues" evidence="1">
    <location>
        <begin position="65"/>
        <end position="74"/>
    </location>
</feature>
<evidence type="ECO:0008006" key="5">
    <source>
        <dbReference type="Google" id="ProtNLM"/>
    </source>
</evidence>
<organism evidence="3 4">
    <name type="scientific">Enterocloster asparagiformis</name>
    <dbReference type="NCBI Taxonomy" id="333367"/>
    <lineage>
        <taxon>Bacteria</taxon>
        <taxon>Bacillati</taxon>
        <taxon>Bacillota</taxon>
        <taxon>Clostridia</taxon>
        <taxon>Lachnospirales</taxon>
        <taxon>Lachnospiraceae</taxon>
        <taxon>Enterocloster</taxon>
    </lineage>
</organism>
<feature type="region of interest" description="Disordered" evidence="1">
    <location>
        <begin position="58"/>
        <end position="107"/>
    </location>
</feature>
<accession>A0A413FJC9</accession>
<dbReference type="RefSeq" id="WP_007713421.1">
    <property type="nucleotide sequence ID" value="NZ_JAWRJJ010000096.1"/>
</dbReference>
<dbReference type="Proteomes" id="UP000283880">
    <property type="component" value="Unassembled WGS sequence"/>
</dbReference>
<evidence type="ECO:0000313" key="4">
    <source>
        <dbReference type="Proteomes" id="UP000283880"/>
    </source>
</evidence>
<comment type="caution">
    <text evidence="3">The sequence shown here is derived from an EMBL/GenBank/DDBJ whole genome shotgun (WGS) entry which is preliminary data.</text>
</comment>
<sequence>MKPISIKGLRAASSIFALLFILNASGCAGAAGSPSVPGAVGTTAADGTMAAAETTAADGTTTAAVPQTSTSAVQTTEAATTKALEKTASEETGAPSSPHSDPISESDLPTLSVIYQDGTAVAEIPSQSGGYTLTIPQPDGTAQSIIACGADPLADLAQRTKEIPYVEYGGQMILSFEDGSQPDSVELTDMILRKDGTSQFGERTYVHTTLECIDGKAEFTLEENPVVYLSSTINPEGFYRGFRVNCTWENGSAAEYGFVFRAGTCFPIESSPETSAVSPTQA</sequence>
<protein>
    <recommendedName>
        <fullName evidence="5">DUF4362 domain-containing protein</fullName>
    </recommendedName>
</protein>
<evidence type="ECO:0000256" key="2">
    <source>
        <dbReference type="SAM" id="SignalP"/>
    </source>
</evidence>
<name>A0A413FJC9_9FIRM</name>
<dbReference type="AlphaFoldDB" id="A0A413FJC9"/>
<evidence type="ECO:0000256" key="1">
    <source>
        <dbReference type="SAM" id="MobiDB-lite"/>
    </source>
</evidence>
<evidence type="ECO:0000313" key="3">
    <source>
        <dbReference type="EMBL" id="RGX31901.1"/>
    </source>
</evidence>
<proteinExistence type="predicted"/>